<keyword evidence="3" id="KW-1185">Reference proteome</keyword>
<accession>A0ABT3GSB5</accession>
<gene>
    <name evidence="2" type="ORF">OKA05_27750</name>
</gene>
<dbReference type="RefSeq" id="WP_264490485.1">
    <property type="nucleotide sequence ID" value="NZ_JAPDDT010000025.1"/>
</dbReference>
<dbReference type="EMBL" id="JAPDDT010000025">
    <property type="protein sequence ID" value="MCW1926377.1"/>
    <property type="molecule type" value="Genomic_DNA"/>
</dbReference>
<evidence type="ECO:0000313" key="3">
    <source>
        <dbReference type="Proteomes" id="UP001320876"/>
    </source>
</evidence>
<evidence type="ECO:0000313" key="2">
    <source>
        <dbReference type="EMBL" id="MCW1926377.1"/>
    </source>
</evidence>
<reference evidence="2 3" key="1">
    <citation type="submission" date="2022-10" db="EMBL/GenBank/DDBJ databases">
        <title>Luteolibacter arcticus strain CCTCC AB 2014275, whole genome shotgun sequencing project.</title>
        <authorList>
            <person name="Zhao G."/>
            <person name="Shen L."/>
        </authorList>
    </citation>
    <scope>NUCLEOTIDE SEQUENCE [LARGE SCALE GENOMIC DNA]</scope>
    <source>
        <strain evidence="2 3">CCTCC AB 2014275</strain>
    </source>
</reference>
<sequence length="40" mass="4518">MTRSLLEDQHQPEGDGRGKKHHHQQDQASIAETLGRVVRA</sequence>
<dbReference type="Proteomes" id="UP001320876">
    <property type="component" value="Unassembled WGS sequence"/>
</dbReference>
<organism evidence="2 3">
    <name type="scientific">Luteolibacter arcticus</name>
    <dbReference type="NCBI Taxonomy" id="1581411"/>
    <lineage>
        <taxon>Bacteria</taxon>
        <taxon>Pseudomonadati</taxon>
        <taxon>Verrucomicrobiota</taxon>
        <taxon>Verrucomicrobiia</taxon>
        <taxon>Verrucomicrobiales</taxon>
        <taxon>Verrucomicrobiaceae</taxon>
        <taxon>Luteolibacter</taxon>
    </lineage>
</organism>
<comment type="caution">
    <text evidence="2">The sequence shown here is derived from an EMBL/GenBank/DDBJ whole genome shotgun (WGS) entry which is preliminary data.</text>
</comment>
<name>A0ABT3GSB5_9BACT</name>
<feature type="compositionally biased region" description="Basic and acidic residues" evidence="1">
    <location>
        <begin position="1"/>
        <end position="17"/>
    </location>
</feature>
<feature type="region of interest" description="Disordered" evidence="1">
    <location>
        <begin position="1"/>
        <end position="40"/>
    </location>
</feature>
<proteinExistence type="predicted"/>
<evidence type="ECO:0000256" key="1">
    <source>
        <dbReference type="SAM" id="MobiDB-lite"/>
    </source>
</evidence>
<protein>
    <submittedName>
        <fullName evidence="2">Uncharacterized protein</fullName>
    </submittedName>
</protein>